<gene>
    <name evidence="2" type="ORF">J3D65DRAFT_393522</name>
</gene>
<accession>A0ABR1LMC5</accession>
<organism evidence="2 3">
    <name type="scientific">Phyllosticta citribraziliensis</name>
    <dbReference type="NCBI Taxonomy" id="989973"/>
    <lineage>
        <taxon>Eukaryota</taxon>
        <taxon>Fungi</taxon>
        <taxon>Dikarya</taxon>
        <taxon>Ascomycota</taxon>
        <taxon>Pezizomycotina</taxon>
        <taxon>Dothideomycetes</taxon>
        <taxon>Dothideomycetes incertae sedis</taxon>
        <taxon>Botryosphaeriales</taxon>
        <taxon>Phyllostictaceae</taxon>
        <taxon>Phyllosticta</taxon>
    </lineage>
</organism>
<comment type="caution">
    <text evidence="2">The sequence shown here is derived from an EMBL/GenBank/DDBJ whole genome shotgun (WGS) entry which is preliminary data.</text>
</comment>
<proteinExistence type="predicted"/>
<feature type="compositionally biased region" description="Low complexity" evidence="1">
    <location>
        <begin position="130"/>
        <end position="155"/>
    </location>
</feature>
<reference evidence="2 3" key="1">
    <citation type="submission" date="2024-04" db="EMBL/GenBank/DDBJ databases">
        <title>Phyllosticta paracitricarpa is synonymous to the EU quarantine fungus P. citricarpa based on phylogenomic analyses.</title>
        <authorList>
            <consortium name="Lawrence Berkeley National Laboratory"/>
            <person name="Van ingen-buijs V.A."/>
            <person name="Van westerhoven A.C."/>
            <person name="Haridas S."/>
            <person name="Skiadas P."/>
            <person name="Martin F."/>
            <person name="Groenewald J.Z."/>
            <person name="Crous P.W."/>
            <person name="Seidl M.F."/>
        </authorList>
    </citation>
    <scope>NUCLEOTIDE SEQUENCE [LARGE SCALE GENOMIC DNA]</scope>
    <source>
        <strain evidence="2 3">CPC 17464</strain>
    </source>
</reference>
<evidence type="ECO:0000313" key="3">
    <source>
        <dbReference type="Proteomes" id="UP001360953"/>
    </source>
</evidence>
<feature type="region of interest" description="Disordered" evidence="1">
    <location>
        <begin position="173"/>
        <end position="196"/>
    </location>
</feature>
<evidence type="ECO:0000256" key="1">
    <source>
        <dbReference type="SAM" id="MobiDB-lite"/>
    </source>
</evidence>
<dbReference type="EMBL" id="JBBPEH010000007">
    <property type="protein sequence ID" value="KAK7535895.1"/>
    <property type="molecule type" value="Genomic_DNA"/>
</dbReference>
<feature type="region of interest" description="Disordered" evidence="1">
    <location>
        <begin position="128"/>
        <end position="155"/>
    </location>
</feature>
<name>A0ABR1LMC5_9PEZI</name>
<dbReference type="GeneID" id="92028774"/>
<evidence type="ECO:0008006" key="4">
    <source>
        <dbReference type="Google" id="ProtNLM"/>
    </source>
</evidence>
<evidence type="ECO:0000313" key="2">
    <source>
        <dbReference type="EMBL" id="KAK7535895.1"/>
    </source>
</evidence>
<keyword evidence="3" id="KW-1185">Reference proteome</keyword>
<dbReference type="Proteomes" id="UP001360953">
    <property type="component" value="Unassembled WGS sequence"/>
</dbReference>
<sequence>MYIASFACVVWGLHCRVYWGRSKGGLGLPTRTYREAARPGAQCGVLWRRPSVRCGRAFGVCSQQQQQQQQWDAVCRSLIQRVAVTGNEEMVLSVWRVWLFANGPLDLYSGRRRIHPIINTTHSVLSSTYPTHQTTTLPPSSPHHTGSASQAARSASAIWGGAKTAAGSLGCSCASGTPITRPRRTRRTGRPFVRPP</sequence>
<protein>
    <recommendedName>
        <fullName evidence="4">Secreted protein</fullName>
    </recommendedName>
</protein>
<dbReference type="RefSeq" id="XP_066654311.1">
    <property type="nucleotide sequence ID" value="XM_066795868.1"/>
</dbReference>